<reference evidence="2 3" key="2">
    <citation type="journal article" date="2013" name="PLoS ONE">
        <title>INDIGO - INtegrated Data Warehouse of MIcrobial GenOmes with Examples from the Red Sea Extremophiles.</title>
        <authorList>
            <person name="Alam I."/>
            <person name="Antunes A."/>
            <person name="Kamau A.A."/>
            <person name="Ba Alawi W."/>
            <person name="Kalkatawi M."/>
            <person name="Stingl U."/>
            <person name="Bajic V.B."/>
        </authorList>
    </citation>
    <scope>NUCLEOTIDE SEQUENCE [LARGE SCALE GENOMIC DNA]</scope>
    <source>
        <strain evidence="2 3">SSD-17B</strain>
    </source>
</reference>
<evidence type="ECO:0000256" key="1">
    <source>
        <dbReference type="SAM" id="Phobius"/>
    </source>
</evidence>
<keyword evidence="3" id="KW-1185">Reference proteome</keyword>
<keyword evidence="1" id="KW-0812">Transmembrane</keyword>
<protein>
    <submittedName>
        <fullName evidence="2">Uncharacterized protein</fullName>
    </submittedName>
</protein>
<evidence type="ECO:0000313" key="3">
    <source>
        <dbReference type="Proteomes" id="UP000005707"/>
    </source>
</evidence>
<reference evidence="2 3" key="1">
    <citation type="journal article" date="2011" name="J. Bacteriol.">
        <title>Genome sequence of Haloplasma contractile, an unusual contractile bacterium from a deep-sea anoxic brine lake.</title>
        <authorList>
            <person name="Antunes A."/>
            <person name="Alam I."/>
            <person name="El Dorry H."/>
            <person name="Siam R."/>
            <person name="Robertson A."/>
            <person name="Bajic V.B."/>
            <person name="Stingl U."/>
        </authorList>
    </citation>
    <scope>NUCLEOTIDE SEQUENCE [LARGE SCALE GENOMIC DNA]</scope>
    <source>
        <strain evidence="2 3">SSD-17B</strain>
    </source>
</reference>
<feature type="transmembrane region" description="Helical" evidence="1">
    <location>
        <begin position="46"/>
        <end position="76"/>
    </location>
</feature>
<dbReference type="InParanoid" id="F7PUD8"/>
<feature type="transmembrane region" description="Helical" evidence="1">
    <location>
        <begin position="88"/>
        <end position="111"/>
    </location>
</feature>
<keyword evidence="1" id="KW-0472">Membrane</keyword>
<organism evidence="2 3">
    <name type="scientific">Haloplasma contractile SSD-17B</name>
    <dbReference type="NCBI Taxonomy" id="1033810"/>
    <lineage>
        <taxon>Bacteria</taxon>
        <taxon>Bacillati</taxon>
        <taxon>Mycoplasmatota</taxon>
        <taxon>Mollicutes</taxon>
        <taxon>Haloplasmatales</taxon>
        <taxon>Haloplasmataceae</taxon>
        <taxon>Haloplasma</taxon>
    </lineage>
</organism>
<dbReference type="EMBL" id="AFNU02000008">
    <property type="protein sequence ID" value="ERJ11790.1"/>
    <property type="molecule type" value="Genomic_DNA"/>
</dbReference>
<accession>F7PUD8</accession>
<keyword evidence="1" id="KW-1133">Transmembrane helix</keyword>
<evidence type="ECO:0000313" key="2">
    <source>
        <dbReference type="EMBL" id="ERJ11790.1"/>
    </source>
</evidence>
<name>F7PUD8_9MOLU</name>
<sequence>MDYNNHIFHGYNNNHKNNNLKAHKRKKNKHSYRNDDTAEVVAVSTWFTITLLLALIGMIPIIGAVAVIVILLAIAFSSDINKNIQNWAIAYLIWFILALVIGLLFGIAIVSSMSGISMSDMINHVLT</sequence>
<proteinExistence type="predicted"/>
<dbReference type="RefSeq" id="WP_008825342.1">
    <property type="nucleotide sequence ID" value="NZ_AFNU02000008.1"/>
</dbReference>
<dbReference type="AlphaFoldDB" id="F7PUD8"/>
<comment type="caution">
    <text evidence="2">The sequence shown here is derived from an EMBL/GenBank/DDBJ whole genome shotgun (WGS) entry which is preliminary data.</text>
</comment>
<gene>
    <name evidence="2" type="ORF">HLPCO_002273</name>
</gene>
<dbReference type="Proteomes" id="UP000005707">
    <property type="component" value="Unassembled WGS sequence"/>
</dbReference>